<dbReference type="FunFam" id="3.30.930.10:FF:000035">
    <property type="entry name" value="Putative lipoyltransferase 2, mitochondrial"/>
    <property type="match status" value="1"/>
</dbReference>
<dbReference type="InterPro" id="IPR004143">
    <property type="entry name" value="BPL_LPL_catalytic"/>
</dbReference>
<sequence>MESRIVKLIWAGRMSYKAGLNLQKTLVDQHHHNSNSTQENTLVLIEHNPVYTIGIRDKNYTAEEIERLRGTGAEFFKTNRGGLITFHGPGQLVAYPIINLKQFKPSVKWYVEQIEKTVIRLCAEMGIKAETSSHTGVWVGDKKICAIGIHGSRFITSHGLALNCNTDLQWFNHIVPCGIEGKGVTSLSQELNTEVTISDVIPIFKNAFEDQFKCTIVDYQPGEASEIMRAAVSSTK</sequence>
<comment type="catalytic activity">
    <reaction evidence="6">
        <text>octanoyl-[ACP] + L-lysyl-[protein] = N(6)-octanoyl-L-lysyl-[protein] + holo-[ACP] + H(+)</text>
        <dbReference type="Rhea" id="RHEA:17665"/>
        <dbReference type="Rhea" id="RHEA-COMP:9636"/>
        <dbReference type="Rhea" id="RHEA-COMP:9685"/>
        <dbReference type="Rhea" id="RHEA-COMP:9752"/>
        <dbReference type="Rhea" id="RHEA-COMP:9928"/>
        <dbReference type="ChEBI" id="CHEBI:15378"/>
        <dbReference type="ChEBI" id="CHEBI:29969"/>
        <dbReference type="ChEBI" id="CHEBI:64479"/>
        <dbReference type="ChEBI" id="CHEBI:78463"/>
        <dbReference type="ChEBI" id="CHEBI:78809"/>
        <dbReference type="EC" id="2.3.1.181"/>
    </reaction>
</comment>
<protein>
    <recommendedName>
        <fullName evidence="6">Octanoyl-[acyl-carrier-protein]:protein N-octanoyltransferase LIPT2, mitochondrial</fullName>
        <ecNumber evidence="6">2.3.1.181</ecNumber>
    </recommendedName>
</protein>
<dbReference type="InterPro" id="IPR020605">
    <property type="entry name" value="Octanoyltransferase_CS"/>
</dbReference>
<comment type="function">
    <text evidence="6">Catalyzes the transfer of endogenously produced octanoic acid from octanoyl-acyl-carrier-protein onto the lipoyl domains of lipoate-dependent enzymes. Lipoyl-ACP can also act as a substrate although octanoyl-ACP is likely to be the physiological substrate.</text>
</comment>
<evidence type="ECO:0000256" key="2">
    <source>
        <dbReference type="ARBA" id="ARBA00004821"/>
    </source>
</evidence>
<organism evidence="8 9">
    <name type="scientific">Cotesia typhae</name>
    <dbReference type="NCBI Taxonomy" id="2053667"/>
    <lineage>
        <taxon>Eukaryota</taxon>
        <taxon>Metazoa</taxon>
        <taxon>Ecdysozoa</taxon>
        <taxon>Arthropoda</taxon>
        <taxon>Hexapoda</taxon>
        <taxon>Insecta</taxon>
        <taxon>Pterygota</taxon>
        <taxon>Neoptera</taxon>
        <taxon>Endopterygota</taxon>
        <taxon>Hymenoptera</taxon>
        <taxon>Apocrita</taxon>
        <taxon>Ichneumonoidea</taxon>
        <taxon>Braconidae</taxon>
        <taxon>Microgastrinae</taxon>
        <taxon>Cotesia</taxon>
    </lineage>
</organism>
<keyword evidence="9" id="KW-1185">Reference proteome</keyword>
<dbReference type="GO" id="GO:0033819">
    <property type="term" value="F:lipoyl(octanoyl) transferase activity"/>
    <property type="evidence" value="ECO:0007669"/>
    <property type="project" value="UniProtKB-EC"/>
</dbReference>
<evidence type="ECO:0000256" key="5">
    <source>
        <dbReference type="ARBA" id="ARBA00023315"/>
    </source>
</evidence>
<dbReference type="PIRSF" id="PIRSF016262">
    <property type="entry name" value="LPLase"/>
    <property type="match status" value="1"/>
</dbReference>
<comment type="caution">
    <text evidence="8">The sequence shown here is derived from an EMBL/GenBank/DDBJ whole genome shotgun (WGS) entry which is preliminary data.</text>
</comment>
<dbReference type="PANTHER" id="PTHR10993">
    <property type="entry name" value="OCTANOYLTRANSFERASE"/>
    <property type="match status" value="1"/>
</dbReference>
<dbReference type="PANTHER" id="PTHR10993:SF7">
    <property type="entry name" value="LIPOYLTRANSFERASE 2, MITOCHONDRIAL-RELATED"/>
    <property type="match status" value="1"/>
</dbReference>
<dbReference type="InterPro" id="IPR000544">
    <property type="entry name" value="Octanoyltransferase"/>
</dbReference>
<keyword evidence="5 6" id="KW-0012">Acyltransferase</keyword>
<dbReference type="Pfam" id="PF21948">
    <property type="entry name" value="LplA-B_cat"/>
    <property type="match status" value="1"/>
</dbReference>
<gene>
    <name evidence="8" type="ORF">G9C98_002100</name>
</gene>
<evidence type="ECO:0000313" key="8">
    <source>
        <dbReference type="EMBL" id="KAG8041112.1"/>
    </source>
</evidence>
<evidence type="ECO:0000256" key="1">
    <source>
        <dbReference type="ARBA" id="ARBA00004173"/>
    </source>
</evidence>
<dbReference type="Proteomes" id="UP000729913">
    <property type="component" value="Unassembled WGS sequence"/>
</dbReference>
<reference evidence="8" key="1">
    <citation type="submission" date="2020-03" db="EMBL/GenBank/DDBJ databases">
        <authorList>
            <person name="Chebbi M.A."/>
            <person name="Drezen J.M."/>
        </authorList>
    </citation>
    <scope>NUCLEOTIDE SEQUENCE</scope>
    <source>
        <tissue evidence="8">Whole body</tissue>
    </source>
</reference>
<keyword evidence="4 6" id="KW-0808">Transferase</keyword>
<dbReference type="PROSITE" id="PS51733">
    <property type="entry name" value="BPL_LPL_CATALYTIC"/>
    <property type="match status" value="1"/>
</dbReference>
<dbReference type="EMBL" id="JAAOIC020000019">
    <property type="protein sequence ID" value="KAG8041112.1"/>
    <property type="molecule type" value="Genomic_DNA"/>
</dbReference>
<dbReference type="GO" id="GO:0009249">
    <property type="term" value="P:protein lipoylation"/>
    <property type="evidence" value="ECO:0007669"/>
    <property type="project" value="InterPro"/>
</dbReference>
<dbReference type="OrthoDB" id="19908at2759"/>
<dbReference type="HAMAP" id="MF_00013">
    <property type="entry name" value="LipB"/>
    <property type="match status" value="1"/>
</dbReference>
<evidence type="ECO:0000256" key="6">
    <source>
        <dbReference type="PIRNR" id="PIRNR016262"/>
    </source>
</evidence>
<feature type="domain" description="BPL/LPL catalytic" evidence="7">
    <location>
        <begin position="36"/>
        <end position="216"/>
    </location>
</feature>
<dbReference type="GO" id="GO:0005739">
    <property type="term" value="C:mitochondrion"/>
    <property type="evidence" value="ECO:0007669"/>
    <property type="project" value="UniProtKB-SubCell"/>
</dbReference>
<evidence type="ECO:0000256" key="4">
    <source>
        <dbReference type="ARBA" id="ARBA00022679"/>
    </source>
</evidence>
<keyword evidence="6" id="KW-0496">Mitochondrion</keyword>
<dbReference type="EC" id="2.3.1.181" evidence="6"/>
<dbReference type="PROSITE" id="PS01313">
    <property type="entry name" value="LIPB"/>
    <property type="match status" value="1"/>
</dbReference>
<proteinExistence type="inferred from homology"/>
<name>A0A8J5R3Y2_9HYME</name>
<comment type="subcellular location">
    <subcellularLocation>
        <location evidence="1 6">Mitochondrion</location>
    </subcellularLocation>
</comment>
<evidence type="ECO:0000259" key="7">
    <source>
        <dbReference type="PROSITE" id="PS51733"/>
    </source>
</evidence>
<accession>A0A8J5R3Y2</accession>
<evidence type="ECO:0000256" key="3">
    <source>
        <dbReference type="ARBA" id="ARBA00007907"/>
    </source>
</evidence>
<evidence type="ECO:0000313" key="9">
    <source>
        <dbReference type="Proteomes" id="UP000729913"/>
    </source>
</evidence>
<dbReference type="CDD" id="cd16444">
    <property type="entry name" value="LipB"/>
    <property type="match status" value="1"/>
</dbReference>
<comment type="similarity">
    <text evidence="3 6">Belongs to the LipB family.</text>
</comment>
<dbReference type="AlphaFoldDB" id="A0A8J5R3Y2"/>
<reference evidence="8" key="2">
    <citation type="submission" date="2021-04" db="EMBL/GenBank/DDBJ databases">
        <title>Genome-wide patterns of bracovirus chromosomal integration into multiple host tissues during parasitism.</title>
        <authorList>
            <person name="Chebbi M.A.C."/>
        </authorList>
    </citation>
    <scope>NUCLEOTIDE SEQUENCE</scope>
    <source>
        <tissue evidence="8">Whole body</tissue>
    </source>
</reference>
<dbReference type="NCBIfam" id="NF010925">
    <property type="entry name" value="PRK14345.1"/>
    <property type="match status" value="1"/>
</dbReference>
<comment type="pathway">
    <text evidence="2 6">Protein modification; protein lipoylation via endogenous pathway; protein N(6)-(lipoyl)lysine from octanoyl-[acyl-carrier-protein]: step 1/2.</text>
</comment>
<dbReference type="NCBIfam" id="TIGR00214">
    <property type="entry name" value="lipB"/>
    <property type="match status" value="1"/>
</dbReference>